<evidence type="ECO:0000256" key="3">
    <source>
        <dbReference type="ARBA" id="ARBA00022679"/>
    </source>
</evidence>
<dbReference type="CDD" id="cd06849">
    <property type="entry name" value="lipoyl_domain"/>
    <property type="match status" value="1"/>
</dbReference>
<dbReference type="Gene3D" id="2.40.50.100">
    <property type="match status" value="1"/>
</dbReference>
<dbReference type="Pfam" id="PF00198">
    <property type="entry name" value="2-oxoacid_dh"/>
    <property type="match status" value="1"/>
</dbReference>
<dbReference type="InterPro" id="IPR011053">
    <property type="entry name" value="Single_hybrid_motif"/>
</dbReference>
<feature type="domain" description="Lipoyl-binding" evidence="8">
    <location>
        <begin position="5"/>
        <end position="80"/>
    </location>
</feature>
<dbReference type="PANTHER" id="PTHR43178">
    <property type="entry name" value="DIHYDROLIPOAMIDE ACETYLTRANSFERASE COMPONENT OF PYRUVATE DEHYDROGENASE COMPLEX"/>
    <property type="match status" value="1"/>
</dbReference>
<evidence type="ECO:0000256" key="6">
    <source>
        <dbReference type="RuleBase" id="RU003423"/>
    </source>
</evidence>
<dbReference type="InterPro" id="IPR050743">
    <property type="entry name" value="2-oxoacid_DH_E2_comp"/>
</dbReference>
<dbReference type="InterPro" id="IPR036625">
    <property type="entry name" value="E3-bd_dom_sf"/>
</dbReference>
<evidence type="ECO:0000256" key="5">
    <source>
        <dbReference type="ARBA" id="ARBA00023315"/>
    </source>
</evidence>
<dbReference type="EMBL" id="JBHSFH010000011">
    <property type="protein sequence ID" value="MFC4496470.1"/>
    <property type="molecule type" value="Genomic_DNA"/>
</dbReference>
<dbReference type="PANTHER" id="PTHR43178:SF5">
    <property type="entry name" value="LIPOAMIDE ACYLTRANSFERASE COMPONENT OF BRANCHED-CHAIN ALPHA-KETO ACID DEHYDROGENASE COMPLEX, MITOCHONDRIAL"/>
    <property type="match status" value="1"/>
</dbReference>
<evidence type="ECO:0000256" key="4">
    <source>
        <dbReference type="ARBA" id="ARBA00022823"/>
    </source>
</evidence>
<organism evidence="10 11">
    <name type="scientific">Streptomyces ovatisporus</name>
    <dbReference type="NCBI Taxonomy" id="1128682"/>
    <lineage>
        <taxon>Bacteria</taxon>
        <taxon>Bacillati</taxon>
        <taxon>Actinomycetota</taxon>
        <taxon>Actinomycetes</taxon>
        <taxon>Kitasatosporales</taxon>
        <taxon>Streptomycetaceae</taxon>
        <taxon>Streptomyces</taxon>
    </lineage>
</organism>
<comment type="cofactor">
    <cofactor evidence="1 6">
        <name>(R)-lipoate</name>
        <dbReference type="ChEBI" id="CHEBI:83088"/>
    </cofactor>
</comment>
<comment type="similarity">
    <text evidence="2 6">Belongs to the 2-oxoacid dehydrogenase family.</text>
</comment>
<dbReference type="SUPFAM" id="SSF47005">
    <property type="entry name" value="Peripheral subunit-binding domain of 2-oxo acid dehydrogenase complex"/>
    <property type="match status" value="1"/>
</dbReference>
<feature type="region of interest" description="Disordered" evidence="7">
    <location>
        <begin position="194"/>
        <end position="220"/>
    </location>
</feature>
<evidence type="ECO:0000313" key="10">
    <source>
        <dbReference type="EMBL" id="MFC4496470.1"/>
    </source>
</evidence>
<dbReference type="InterPro" id="IPR001078">
    <property type="entry name" value="2-oxoacid_DH_actylTfrase"/>
</dbReference>
<dbReference type="EC" id="2.3.1.-" evidence="6"/>
<keyword evidence="3 6" id="KW-0808">Transferase</keyword>
<name>A0ABV9ABW7_9ACTN</name>
<dbReference type="PROSITE" id="PS50968">
    <property type="entry name" value="BIOTINYL_LIPOYL"/>
    <property type="match status" value="1"/>
</dbReference>
<feature type="compositionally biased region" description="Low complexity" evidence="7">
    <location>
        <begin position="113"/>
        <end position="134"/>
    </location>
</feature>
<keyword evidence="11" id="KW-1185">Reference proteome</keyword>
<dbReference type="Gene3D" id="4.10.320.10">
    <property type="entry name" value="E3-binding domain"/>
    <property type="match status" value="1"/>
</dbReference>
<dbReference type="RefSeq" id="WP_386450554.1">
    <property type="nucleotide sequence ID" value="NZ_JBHSFH010000011.1"/>
</dbReference>
<feature type="region of interest" description="Disordered" evidence="7">
    <location>
        <begin position="113"/>
        <end position="151"/>
    </location>
</feature>
<evidence type="ECO:0000259" key="8">
    <source>
        <dbReference type="PROSITE" id="PS50968"/>
    </source>
</evidence>
<evidence type="ECO:0000313" key="11">
    <source>
        <dbReference type="Proteomes" id="UP001595997"/>
    </source>
</evidence>
<dbReference type="Gene3D" id="3.30.559.10">
    <property type="entry name" value="Chloramphenicol acetyltransferase-like domain"/>
    <property type="match status" value="1"/>
</dbReference>
<dbReference type="InterPro" id="IPR003016">
    <property type="entry name" value="2-oxoA_DH_lipoyl-BS"/>
</dbReference>
<keyword evidence="5 6" id="KW-0012">Acyltransferase</keyword>
<feature type="compositionally biased region" description="Low complexity" evidence="7">
    <location>
        <begin position="142"/>
        <end position="151"/>
    </location>
</feature>
<evidence type="ECO:0000256" key="2">
    <source>
        <dbReference type="ARBA" id="ARBA00007317"/>
    </source>
</evidence>
<dbReference type="GO" id="GO:0016746">
    <property type="term" value="F:acyltransferase activity"/>
    <property type="evidence" value="ECO:0007669"/>
    <property type="project" value="UniProtKB-KW"/>
</dbReference>
<protein>
    <recommendedName>
        <fullName evidence="6">Dihydrolipoamide acetyltransferase component of pyruvate dehydrogenase complex</fullName>
        <ecNumber evidence="6">2.3.1.-</ecNumber>
    </recommendedName>
</protein>
<gene>
    <name evidence="10" type="ORF">ACFPA8_20290</name>
</gene>
<evidence type="ECO:0000256" key="7">
    <source>
        <dbReference type="SAM" id="MobiDB-lite"/>
    </source>
</evidence>
<accession>A0ABV9ABW7</accession>
<comment type="caution">
    <text evidence="10">The sequence shown here is derived from an EMBL/GenBank/DDBJ whole genome shotgun (WGS) entry which is preliminary data.</text>
</comment>
<dbReference type="InterPro" id="IPR023213">
    <property type="entry name" value="CAT-like_dom_sf"/>
</dbReference>
<keyword evidence="4 6" id="KW-0450">Lipoyl</keyword>
<dbReference type="SUPFAM" id="SSF51230">
    <property type="entry name" value="Single hybrid motif"/>
    <property type="match status" value="1"/>
</dbReference>
<dbReference type="Proteomes" id="UP001595997">
    <property type="component" value="Unassembled WGS sequence"/>
</dbReference>
<reference evidence="11" key="1">
    <citation type="journal article" date="2019" name="Int. J. Syst. Evol. Microbiol.">
        <title>The Global Catalogue of Microorganisms (GCM) 10K type strain sequencing project: providing services to taxonomists for standard genome sequencing and annotation.</title>
        <authorList>
            <consortium name="The Broad Institute Genomics Platform"/>
            <consortium name="The Broad Institute Genome Sequencing Center for Infectious Disease"/>
            <person name="Wu L."/>
            <person name="Ma J."/>
        </authorList>
    </citation>
    <scope>NUCLEOTIDE SEQUENCE [LARGE SCALE GENOMIC DNA]</scope>
    <source>
        <strain evidence="11">CGMCC 4.7357</strain>
    </source>
</reference>
<dbReference type="Pfam" id="PF00364">
    <property type="entry name" value="Biotin_lipoyl"/>
    <property type="match status" value="1"/>
</dbReference>
<evidence type="ECO:0000259" key="9">
    <source>
        <dbReference type="PROSITE" id="PS51826"/>
    </source>
</evidence>
<evidence type="ECO:0000256" key="1">
    <source>
        <dbReference type="ARBA" id="ARBA00001938"/>
    </source>
</evidence>
<dbReference type="Pfam" id="PF02817">
    <property type="entry name" value="E3_binding"/>
    <property type="match status" value="1"/>
</dbReference>
<dbReference type="InterPro" id="IPR000089">
    <property type="entry name" value="Biotin_lipoyl"/>
</dbReference>
<dbReference type="PROSITE" id="PS00189">
    <property type="entry name" value="LIPOYL"/>
    <property type="match status" value="1"/>
</dbReference>
<dbReference type="SUPFAM" id="SSF52777">
    <property type="entry name" value="CoA-dependent acyltransferases"/>
    <property type="match status" value="1"/>
</dbReference>
<proteinExistence type="inferred from homology"/>
<feature type="domain" description="Peripheral subunit-binding (PSBD)" evidence="9">
    <location>
        <begin position="152"/>
        <end position="189"/>
    </location>
</feature>
<dbReference type="InterPro" id="IPR004167">
    <property type="entry name" value="PSBD"/>
</dbReference>
<dbReference type="PROSITE" id="PS51826">
    <property type="entry name" value="PSBD"/>
    <property type="match status" value="1"/>
</dbReference>
<sequence length="452" mass="46029">MNAVRREFRLPDLGEGLTEAEIVRWLVAEGDHVEVDQPLVEVETAKAQVEIPSPYAGRVVERRGAPGAVHAVGTALVVIAEPSGPGRRGEPSAGEPVLVGYGTRDVTPVVRRPAAAPAGSPARHGRPAGAVAATPPVPAAAPPRAADGPVPVVSPLVRRMAREHGIDLRAVPGTGPAGLVGRSDVARAISVLDGPASPASGTGTAPAVGPADDGSDDGTGHGVVVWHGVQRAAARKVTDSHREIPAATCWREADATGLLELCKGSHEGAGPRVGVLALVARMCVAALQRHPELGSRVVYGADGTATGVRPPASIGLGIATRTDRGVVVPVVHDAGRLTTAQLAAEIGRLVGGAREGTLAPHELTGGCFTLNNHGALGTDGAVPLINHPETAMLGVGRIIRRPWVVDDAVVPRSVAPLSLTFDHRVCDGGTAAAFLNSVAEAVTLPGTLLLHL</sequence>